<evidence type="ECO:0000256" key="10">
    <source>
        <dbReference type="ARBA" id="ARBA00048167"/>
    </source>
</evidence>
<evidence type="ECO:0000313" key="11">
    <source>
        <dbReference type="EMBL" id="TRX98191.1"/>
    </source>
</evidence>
<comment type="catalytic activity">
    <reaction evidence="10">
        <text>N-terminal L-alanyl-L-prolyl-L-lysyl-[protein] + 3 S-adenosyl-L-methionine = N-terminal N,N,N-trimethyl-L-alanyl-L-prolyl-L-lysyl-[protein] + 3 S-adenosyl-L-homocysteine + 3 H(+)</text>
        <dbReference type="Rhea" id="RHEA:54712"/>
        <dbReference type="Rhea" id="RHEA-COMP:13785"/>
        <dbReference type="Rhea" id="RHEA-COMP:13971"/>
        <dbReference type="ChEBI" id="CHEBI:15378"/>
        <dbReference type="ChEBI" id="CHEBI:57856"/>
        <dbReference type="ChEBI" id="CHEBI:59789"/>
        <dbReference type="ChEBI" id="CHEBI:138057"/>
        <dbReference type="ChEBI" id="CHEBI:138315"/>
        <dbReference type="EC" id="2.1.1.244"/>
    </reaction>
</comment>
<dbReference type="EMBL" id="VFLP01000003">
    <property type="protein sequence ID" value="TRX98191.1"/>
    <property type="molecule type" value="Genomic_DNA"/>
</dbReference>
<evidence type="ECO:0000256" key="6">
    <source>
        <dbReference type="ARBA" id="ARBA00039449"/>
    </source>
</evidence>
<evidence type="ECO:0000256" key="8">
    <source>
        <dbReference type="ARBA" id="ARBA00047306"/>
    </source>
</evidence>
<comment type="caution">
    <text evidence="11">The sequence shown here is derived from an EMBL/GenBank/DDBJ whole genome shotgun (WGS) entry which is preliminary data.</text>
</comment>
<keyword evidence="4" id="KW-0949">S-adenosyl-L-methionine</keyword>
<evidence type="ECO:0000256" key="9">
    <source>
        <dbReference type="ARBA" id="ARBA00047885"/>
    </source>
</evidence>
<keyword evidence="2" id="KW-0489">Methyltransferase</keyword>
<dbReference type="Gene3D" id="3.40.50.150">
    <property type="entry name" value="Vaccinia Virus protein VP39"/>
    <property type="match status" value="1"/>
</dbReference>
<protein>
    <recommendedName>
        <fullName evidence="6">Alpha N-terminal protein methyltransferase 1</fullName>
        <ecNumber evidence="5">2.1.1.244</ecNumber>
    </recommendedName>
    <alternativeName>
        <fullName evidence="7">X-Pro-Lys N-terminal protein methyltransferase 1</fullName>
    </alternativeName>
</protein>
<dbReference type="GO" id="GO:0005737">
    <property type="term" value="C:cytoplasm"/>
    <property type="evidence" value="ECO:0007669"/>
    <property type="project" value="TreeGrafter"/>
</dbReference>
<evidence type="ECO:0000256" key="3">
    <source>
        <dbReference type="ARBA" id="ARBA00022679"/>
    </source>
</evidence>
<comment type="catalytic activity">
    <reaction evidence="8">
        <text>N-terminal L-seryl-L-prolyl-L-lysyl-[protein] + 3 S-adenosyl-L-methionine = N-terminal N,N,N-trimethyl-L-seryl-L-prolyl-L-lysyl-[protein] + 3 S-adenosyl-L-homocysteine + 3 H(+)</text>
        <dbReference type="Rhea" id="RHEA:54724"/>
        <dbReference type="Rhea" id="RHEA-COMP:13789"/>
        <dbReference type="Rhea" id="RHEA-COMP:13973"/>
        <dbReference type="ChEBI" id="CHEBI:15378"/>
        <dbReference type="ChEBI" id="CHEBI:57856"/>
        <dbReference type="ChEBI" id="CHEBI:59789"/>
        <dbReference type="ChEBI" id="CHEBI:138061"/>
        <dbReference type="ChEBI" id="CHEBI:138317"/>
        <dbReference type="EC" id="2.1.1.244"/>
    </reaction>
</comment>
<evidence type="ECO:0000256" key="2">
    <source>
        <dbReference type="ARBA" id="ARBA00022603"/>
    </source>
</evidence>
<gene>
    <name evidence="11" type="ORF">FHL15_000836</name>
</gene>
<evidence type="ECO:0000256" key="1">
    <source>
        <dbReference type="ARBA" id="ARBA00009059"/>
    </source>
</evidence>
<proteinExistence type="inferred from homology"/>
<keyword evidence="3" id="KW-0808">Transferase</keyword>
<dbReference type="InterPro" id="IPR029063">
    <property type="entry name" value="SAM-dependent_MTases_sf"/>
</dbReference>
<dbReference type="EC" id="2.1.1.244" evidence="5"/>
<dbReference type="STRING" id="2512241.A0A553IDD1"/>
<evidence type="ECO:0000256" key="5">
    <source>
        <dbReference type="ARBA" id="ARBA00039112"/>
    </source>
</evidence>
<dbReference type="Pfam" id="PF05891">
    <property type="entry name" value="Methyltransf_PK"/>
    <property type="match status" value="1"/>
</dbReference>
<dbReference type="GO" id="GO:0071885">
    <property type="term" value="F:N-terminal protein N-methyltransferase activity"/>
    <property type="evidence" value="ECO:0007669"/>
    <property type="project" value="UniProtKB-EC"/>
</dbReference>
<dbReference type="Proteomes" id="UP000319160">
    <property type="component" value="Unassembled WGS sequence"/>
</dbReference>
<evidence type="ECO:0000256" key="7">
    <source>
        <dbReference type="ARBA" id="ARBA00043129"/>
    </source>
</evidence>
<dbReference type="PANTHER" id="PTHR12753">
    <property type="entry name" value="AD-003 - RELATED"/>
    <property type="match status" value="1"/>
</dbReference>
<sequence length="76" mass="7912">MVGVIPSVSKVDLDDSRSFLAQLGVGSAPGLRIVVSAMDGGVGIGRVTQALLLDVIQQVDIVEPVSKFTETLYVPS</sequence>
<accession>A0A553IDD1</accession>
<dbReference type="OrthoDB" id="1298661at2759"/>
<reference evidence="12" key="1">
    <citation type="submission" date="2019-06" db="EMBL/GenBank/DDBJ databases">
        <title>Draft genome sequence of the griseofulvin-producing fungus Xylaria cubensis strain G536.</title>
        <authorList>
            <person name="Mead M.E."/>
            <person name="Raja H.A."/>
            <person name="Steenwyk J.L."/>
            <person name="Knowles S.L."/>
            <person name="Oberlies N.H."/>
            <person name="Rokas A."/>
        </authorList>
    </citation>
    <scope>NUCLEOTIDE SEQUENCE [LARGE SCALE GENOMIC DNA]</scope>
    <source>
        <strain evidence="12">G536</strain>
    </source>
</reference>
<dbReference type="InterPro" id="IPR008576">
    <property type="entry name" value="MeTrfase_NTM1"/>
</dbReference>
<keyword evidence="12" id="KW-1185">Reference proteome</keyword>
<evidence type="ECO:0000256" key="4">
    <source>
        <dbReference type="ARBA" id="ARBA00022691"/>
    </source>
</evidence>
<evidence type="ECO:0000313" key="12">
    <source>
        <dbReference type="Proteomes" id="UP000319160"/>
    </source>
</evidence>
<name>A0A553IDD1_9PEZI</name>
<comment type="similarity">
    <text evidence="1">Belongs to the methyltransferase superfamily. NTM1 family.</text>
</comment>
<dbReference type="AlphaFoldDB" id="A0A553IDD1"/>
<dbReference type="GO" id="GO:0032259">
    <property type="term" value="P:methylation"/>
    <property type="evidence" value="ECO:0007669"/>
    <property type="project" value="UniProtKB-KW"/>
</dbReference>
<organism evidence="11 12">
    <name type="scientific">Xylaria flabelliformis</name>
    <dbReference type="NCBI Taxonomy" id="2512241"/>
    <lineage>
        <taxon>Eukaryota</taxon>
        <taxon>Fungi</taxon>
        <taxon>Dikarya</taxon>
        <taxon>Ascomycota</taxon>
        <taxon>Pezizomycotina</taxon>
        <taxon>Sordariomycetes</taxon>
        <taxon>Xylariomycetidae</taxon>
        <taxon>Xylariales</taxon>
        <taxon>Xylariaceae</taxon>
        <taxon>Xylaria</taxon>
    </lineage>
</organism>
<dbReference type="PANTHER" id="PTHR12753:SF0">
    <property type="entry name" value="ALPHA N-TERMINAL PROTEIN METHYLTRANSFERASE 1"/>
    <property type="match status" value="1"/>
</dbReference>
<comment type="catalytic activity">
    <reaction evidence="9">
        <text>N-terminal L-prolyl-L-prolyl-L-lysyl-[protein] + 2 S-adenosyl-L-methionine = N-terminal N,N-dimethyl-L-prolyl-L-prolyl-L-lysyl-[protein] + 2 S-adenosyl-L-homocysteine + 2 H(+)</text>
        <dbReference type="Rhea" id="RHEA:54736"/>
        <dbReference type="Rhea" id="RHEA-COMP:13787"/>
        <dbReference type="Rhea" id="RHEA-COMP:13974"/>
        <dbReference type="ChEBI" id="CHEBI:15378"/>
        <dbReference type="ChEBI" id="CHEBI:57856"/>
        <dbReference type="ChEBI" id="CHEBI:59789"/>
        <dbReference type="ChEBI" id="CHEBI:138059"/>
        <dbReference type="ChEBI" id="CHEBI:138318"/>
        <dbReference type="EC" id="2.1.1.244"/>
    </reaction>
</comment>